<accession>A0A4Y2MB36</accession>
<comment type="caution">
    <text evidence="1">The sequence shown here is derived from an EMBL/GenBank/DDBJ whole genome shotgun (WGS) entry which is preliminary data.</text>
</comment>
<evidence type="ECO:0000313" key="1">
    <source>
        <dbReference type="EMBL" id="GBN22887.1"/>
    </source>
</evidence>
<name>A0A4Y2MB36_ARAVE</name>
<gene>
    <name evidence="1" type="ORF">AVEN_252954_1</name>
</gene>
<sequence length="99" mass="11196">MTSDPICGHIHNRVSKTLTGTSSFRDFSYQKEKMFSSSRIVARRNGLIRLKFHFQATRELIADELVHSEPLSDGFSTTTPDLTCSWPNIHGGWMFGAFS</sequence>
<protein>
    <submittedName>
        <fullName evidence="1">Uncharacterized protein</fullName>
    </submittedName>
</protein>
<dbReference type="AlphaFoldDB" id="A0A4Y2MB36"/>
<evidence type="ECO:0000313" key="2">
    <source>
        <dbReference type="Proteomes" id="UP000499080"/>
    </source>
</evidence>
<keyword evidence="2" id="KW-1185">Reference proteome</keyword>
<proteinExistence type="predicted"/>
<dbReference type="EMBL" id="BGPR01121959">
    <property type="protein sequence ID" value="GBN22887.1"/>
    <property type="molecule type" value="Genomic_DNA"/>
</dbReference>
<reference evidence="1 2" key="1">
    <citation type="journal article" date="2019" name="Sci. Rep.">
        <title>Orb-weaving spider Araneus ventricosus genome elucidates the spidroin gene catalogue.</title>
        <authorList>
            <person name="Kono N."/>
            <person name="Nakamura H."/>
            <person name="Ohtoshi R."/>
            <person name="Moran D.A.P."/>
            <person name="Shinohara A."/>
            <person name="Yoshida Y."/>
            <person name="Fujiwara M."/>
            <person name="Mori M."/>
            <person name="Tomita M."/>
            <person name="Arakawa K."/>
        </authorList>
    </citation>
    <scope>NUCLEOTIDE SEQUENCE [LARGE SCALE GENOMIC DNA]</scope>
</reference>
<dbReference type="Proteomes" id="UP000499080">
    <property type="component" value="Unassembled WGS sequence"/>
</dbReference>
<organism evidence="1 2">
    <name type="scientific">Araneus ventricosus</name>
    <name type="common">Orbweaver spider</name>
    <name type="synonym">Epeira ventricosa</name>
    <dbReference type="NCBI Taxonomy" id="182803"/>
    <lineage>
        <taxon>Eukaryota</taxon>
        <taxon>Metazoa</taxon>
        <taxon>Ecdysozoa</taxon>
        <taxon>Arthropoda</taxon>
        <taxon>Chelicerata</taxon>
        <taxon>Arachnida</taxon>
        <taxon>Araneae</taxon>
        <taxon>Araneomorphae</taxon>
        <taxon>Entelegynae</taxon>
        <taxon>Araneoidea</taxon>
        <taxon>Araneidae</taxon>
        <taxon>Araneus</taxon>
    </lineage>
</organism>